<name>A0A0N5AJB6_9BILA</name>
<keyword evidence="1" id="KW-1185">Reference proteome</keyword>
<dbReference type="WBParaSite" id="SMUV_0000454901-mRNA-1">
    <property type="protein sequence ID" value="SMUV_0000454901-mRNA-1"/>
    <property type="gene ID" value="SMUV_0000454901"/>
</dbReference>
<organism evidence="1 2">
    <name type="scientific">Syphacia muris</name>
    <dbReference type="NCBI Taxonomy" id="451379"/>
    <lineage>
        <taxon>Eukaryota</taxon>
        <taxon>Metazoa</taxon>
        <taxon>Ecdysozoa</taxon>
        <taxon>Nematoda</taxon>
        <taxon>Chromadorea</taxon>
        <taxon>Rhabditida</taxon>
        <taxon>Spirurina</taxon>
        <taxon>Oxyuridomorpha</taxon>
        <taxon>Oxyuroidea</taxon>
        <taxon>Oxyuridae</taxon>
        <taxon>Syphacia</taxon>
    </lineage>
</organism>
<protein>
    <submittedName>
        <fullName evidence="2">Exonuclease domain-containing protein</fullName>
    </submittedName>
</protein>
<proteinExistence type="predicted"/>
<evidence type="ECO:0000313" key="2">
    <source>
        <dbReference type="WBParaSite" id="SMUV_0000454901-mRNA-1"/>
    </source>
</evidence>
<dbReference type="InterPro" id="IPR036397">
    <property type="entry name" value="RNaseH_sf"/>
</dbReference>
<sequence length="127" mass="14247">MLANNGRSREFTIKTFVFMDLETTGLFPDDCLNPLNSVLISTDDFMNFSSLLSSHIMSNNLRNAPKITEISLVAVSRKQLEGVIKRPKVSDDKEFDQLKYTVVRLPCNIHTCQVSTLSTNSSILLCC</sequence>
<dbReference type="GO" id="GO:0003676">
    <property type="term" value="F:nucleic acid binding"/>
    <property type="evidence" value="ECO:0007669"/>
    <property type="project" value="InterPro"/>
</dbReference>
<evidence type="ECO:0000313" key="1">
    <source>
        <dbReference type="Proteomes" id="UP000046393"/>
    </source>
</evidence>
<dbReference type="Gene3D" id="3.30.420.10">
    <property type="entry name" value="Ribonuclease H-like superfamily/Ribonuclease H"/>
    <property type="match status" value="1"/>
</dbReference>
<dbReference type="AlphaFoldDB" id="A0A0N5AJB6"/>
<dbReference type="Proteomes" id="UP000046393">
    <property type="component" value="Unplaced"/>
</dbReference>
<accession>A0A0N5AJB6</accession>
<reference evidence="2" key="1">
    <citation type="submission" date="2017-02" db="UniProtKB">
        <authorList>
            <consortium name="WormBaseParasite"/>
        </authorList>
    </citation>
    <scope>IDENTIFICATION</scope>
</reference>